<reference evidence="5 6" key="1">
    <citation type="submission" date="2022-06" db="EMBL/GenBank/DDBJ databases">
        <title>Actinoplanes abujensis sp. nov., isolated from Nigerian arid soil.</title>
        <authorList>
            <person name="Ding P."/>
        </authorList>
    </citation>
    <scope>NUCLEOTIDE SEQUENCE [LARGE SCALE GENOMIC DNA]</scope>
    <source>
        <strain evidence="6">TRM88002</strain>
    </source>
</reference>
<evidence type="ECO:0000259" key="4">
    <source>
        <dbReference type="PROSITE" id="PS51186"/>
    </source>
</evidence>
<comment type="similarity">
    <text evidence="3">Belongs to the acetyltransferase family. RimJ subfamily.</text>
</comment>
<dbReference type="EMBL" id="JAMQOL010000005">
    <property type="protein sequence ID" value="MCM4076724.1"/>
    <property type="molecule type" value="Genomic_DNA"/>
</dbReference>
<keyword evidence="2" id="KW-0012">Acyltransferase</keyword>
<evidence type="ECO:0000313" key="6">
    <source>
        <dbReference type="Proteomes" id="UP001523216"/>
    </source>
</evidence>
<dbReference type="Gene3D" id="3.40.630.30">
    <property type="match status" value="1"/>
</dbReference>
<gene>
    <name evidence="5" type="ORF">LXN57_03990</name>
</gene>
<sequence>MTVTTRLLTVGDAAEMAGQLRANREFLAPWEPDRSDEYFTEAGQRRVLTDLLRHHEAGSALPHAIVEDGRILGRIALTNIARGPFLSASLGYWVAQEANGRGVATAAVARIVDLAFGELGLHRVEAGTLVHNTGSQRVLENNKFHRYGLAPRYLWIAGAWRDHVLFQRLADD</sequence>
<comment type="caution">
    <text evidence="5">The sequence shown here is derived from an EMBL/GenBank/DDBJ whole genome shotgun (WGS) entry which is preliminary data.</text>
</comment>
<dbReference type="Pfam" id="PF13302">
    <property type="entry name" value="Acetyltransf_3"/>
    <property type="match status" value="1"/>
</dbReference>
<dbReference type="InterPro" id="IPR016181">
    <property type="entry name" value="Acyl_CoA_acyltransferase"/>
</dbReference>
<keyword evidence="6" id="KW-1185">Reference proteome</keyword>
<evidence type="ECO:0000313" key="5">
    <source>
        <dbReference type="EMBL" id="MCM4076724.1"/>
    </source>
</evidence>
<dbReference type="RefSeq" id="WP_251796615.1">
    <property type="nucleotide sequence ID" value="NZ_JAMQOL010000005.1"/>
</dbReference>
<dbReference type="InterPro" id="IPR000182">
    <property type="entry name" value="GNAT_dom"/>
</dbReference>
<dbReference type="PANTHER" id="PTHR43792:SF8">
    <property type="entry name" value="[RIBOSOMAL PROTEIN US5]-ALANINE N-ACETYLTRANSFERASE"/>
    <property type="match status" value="1"/>
</dbReference>
<dbReference type="Proteomes" id="UP001523216">
    <property type="component" value="Unassembled WGS sequence"/>
</dbReference>
<name>A0ABT0XSG7_9ACTN</name>
<dbReference type="InterPro" id="IPR051531">
    <property type="entry name" value="N-acetyltransferase"/>
</dbReference>
<accession>A0ABT0XSG7</accession>
<dbReference type="SUPFAM" id="SSF55729">
    <property type="entry name" value="Acyl-CoA N-acyltransferases (Nat)"/>
    <property type="match status" value="1"/>
</dbReference>
<proteinExistence type="inferred from homology"/>
<feature type="domain" description="N-acetyltransferase" evidence="4">
    <location>
        <begin position="3"/>
        <end position="171"/>
    </location>
</feature>
<organism evidence="5 6">
    <name type="scientific">Paractinoplanes hotanensis</name>
    <dbReference type="NCBI Taxonomy" id="2906497"/>
    <lineage>
        <taxon>Bacteria</taxon>
        <taxon>Bacillati</taxon>
        <taxon>Actinomycetota</taxon>
        <taxon>Actinomycetes</taxon>
        <taxon>Micromonosporales</taxon>
        <taxon>Micromonosporaceae</taxon>
        <taxon>Paractinoplanes</taxon>
    </lineage>
</organism>
<dbReference type="PROSITE" id="PS51186">
    <property type="entry name" value="GNAT"/>
    <property type="match status" value="1"/>
</dbReference>
<evidence type="ECO:0000256" key="1">
    <source>
        <dbReference type="ARBA" id="ARBA00022679"/>
    </source>
</evidence>
<protein>
    <submittedName>
        <fullName evidence="5">GNAT family N-acetyltransferase</fullName>
    </submittedName>
</protein>
<keyword evidence="1" id="KW-0808">Transferase</keyword>
<dbReference type="PANTHER" id="PTHR43792">
    <property type="entry name" value="GNAT FAMILY, PUTATIVE (AFU_ORTHOLOGUE AFUA_3G00765)-RELATED-RELATED"/>
    <property type="match status" value="1"/>
</dbReference>
<evidence type="ECO:0000256" key="3">
    <source>
        <dbReference type="ARBA" id="ARBA00038502"/>
    </source>
</evidence>
<evidence type="ECO:0000256" key="2">
    <source>
        <dbReference type="ARBA" id="ARBA00023315"/>
    </source>
</evidence>